<reference evidence="1 2" key="1">
    <citation type="submission" date="2024-01" db="EMBL/GenBank/DDBJ databases">
        <title>The genomes of 5 underutilized Papilionoideae crops provide insights into root nodulation and disease resistanc.</title>
        <authorList>
            <person name="Jiang F."/>
        </authorList>
    </citation>
    <scope>NUCLEOTIDE SEQUENCE [LARGE SCALE GENOMIC DNA]</scope>
    <source>
        <strain evidence="1">LVBAO_FW01</strain>
        <tissue evidence="1">Leaves</tissue>
    </source>
</reference>
<sequence length="71" mass="8317">MAIASLTKEKLTEGHNIMSLKISLMCSTRHKQNVQDKQQERQQKLRGFRYRSHDVAFLRSLRSGVLREECV</sequence>
<keyword evidence="2" id="KW-1185">Reference proteome</keyword>
<accession>A0AAN9JTW4</accession>
<evidence type="ECO:0000313" key="2">
    <source>
        <dbReference type="Proteomes" id="UP001367508"/>
    </source>
</evidence>
<organism evidence="1 2">
    <name type="scientific">Canavalia gladiata</name>
    <name type="common">Sword bean</name>
    <name type="synonym">Dolichos gladiatus</name>
    <dbReference type="NCBI Taxonomy" id="3824"/>
    <lineage>
        <taxon>Eukaryota</taxon>
        <taxon>Viridiplantae</taxon>
        <taxon>Streptophyta</taxon>
        <taxon>Embryophyta</taxon>
        <taxon>Tracheophyta</taxon>
        <taxon>Spermatophyta</taxon>
        <taxon>Magnoliopsida</taxon>
        <taxon>eudicotyledons</taxon>
        <taxon>Gunneridae</taxon>
        <taxon>Pentapetalae</taxon>
        <taxon>rosids</taxon>
        <taxon>fabids</taxon>
        <taxon>Fabales</taxon>
        <taxon>Fabaceae</taxon>
        <taxon>Papilionoideae</taxon>
        <taxon>50 kb inversion clade</taxon>
        <taxon>NPAAA clade</taxon>
        <taxon>indigoferoid/millettioid clade</taxon>
        <taxon>Phaseoleae</taxon>
        <taxon>Canavalia</taxon>
    </lineage>
</organism>
<name>A0AAN9JTW4_CANGL</name>
<dbReference type="EMBL" id="JAYMYQ010000011">
    <property type="protein sequence ID" value="KAK7305033.1"/>
    <property type="molecule type" value="Genomic_DNA"/>
</dbReference>
<evidence type="ECO:0000313" key="1">
    <source>
        <dbReference type="EMBL" id="KAK7305033.1"/>
    </source>
</evidence>
<protein>
    <submittedName>
        <fullName evidence="1">Uncharacterized protein</fullName>
    </submittedName>
</protein>
<dbReference type="AlphaFoldDB" id="A0AAN9JTW4"/>
<comment type="caution">
    <text evidence="1">The sequence shown here is derived from an EMBL/GenBank/DDBJ whole genome shotgun (WGS) entry which is preliminary data.</text>
</comment>
<proteinExistence type="predicted"/>
<gene>
    <name evidence="1" type="ORF">VNO77_42932</name>
</gene>
<dbReference type="Proteomes" id="UP001367508">
    <property type="component" value="Unassembled WGS sequence"/>
</dbReference>